<evidence type="ECO:0000313" key="2">
    <source>
        <dbReference type="Proteomes" id="UP000094056"/>
    </source>
</evidence>
<dbReference type="Gene3D" id="3.40.50.2300">
    <property type="match status" value="2"/>
</dbReference>
<proteinExistence type="predicted"/>
<dbReference type="AlphaFoldDB" id="A0A1E3X4U8"/>
<protein>
    <recommendedName>
        <fullName evidence="3">ABC transporter substrate binding component</fullName>
    </recommendedName>
</protein>
<evidence type="ECO:0008006" key="3">
    <source>
        <dbReference type="Google" id="ProtNLM"/>
    </source>
</evidence>
<organism evidence="1 2">
    <name type="scientific">Candidatus Scalindua rubra</name>
    <dbReference type="NCBI Taxonomy" id="1872076"/>
    <lineage>
        <taxon>Bacteria</taxon>
        <taxon>Pseudomonadati</taxon>
        <taxon>Planctomycetota</taxon>
        <taxon>Candidatus Brocadiia</taxon>
        <taxon>Candidatus Brocadiales</taxon>
        <taxon>Candidatus Scalinduaceae</taxon>
        <taxon>Candidatus Scalindua</taxon>
    </lineage>
</organism>
<accession>A0A1E3X4U8</accession>
<dbReference type="PANTHER" id="PTHR35271">
    <property type="entry name" value="ABC TRANSPORTER, SUBSTRATE-BINDING LIPOPROTEIN-RELATED"/>
    <property type="match status" value="1"/>
</dbReference>
<reference evidence="1 2" key="1">
    <citation type="submission" date="2016-07" db="EMBL/GenBank/DDBJ databases">
        <title>Draft genome of Scalindua rubra, obtained from a brine-seawater interface in the Red Sea, sheds light on salt adaptation in anammox bacteria.</title>
        <authorList>
            <person name="Speth D.R."/>
            <person name="Lagkouvardos I."/>
            <person name="Wang Y."/>
            <person name="Qian P.-Y."/>
            <person name="Dutilh B.E."/>
            <person name="Jetten M.S."/>
        </authorList>
    </citation>
    <scope>NUCLEOTIDE SEQUENCE [LARGE SCALE GENOMIC DNA]</scope>
    <source>
        <strain evidence="1">BSI-1</strain>
    </source>
</reference>
<dbReference type="Pfam" id="PF04392">
    <property type="entry name" value="ABC_sub_bind"/>
    <property type="match status" value="1"/>
</dbReference>
<sequence>MMIKKNHIYSVFIIVFSILFHCTYCAYAEKTATVIKSQNLSAYNEVMKGFKAECIQNNITIKSTYDLNGKMKIGHKIVRKIRKDKPDVILTIGILATTIAKEELKDIPIVFCMVINHERFQLIGPNITGIATEITIEKQLKGYQNILDSLQDIGVIYDPSKTGNIIKNAESKIKDTGINLVKYEIKSSKMVSEALENLISKIDALWLLPDSTVVTKKSFGLIKSTAIENKIPLLCTSDVFVKAGALAAVFSDYKFVGRQAAQLAKEVLSLPSPGSLGIVNPDKFKLAINSNTAEELGLELKAVRGEPHVIIFP</sequence>
<evidence type="ECO:0000313" key="1">
    <source>
        <dbReference type="EMBL" id="ODS30582.1"/>
    </source>
</evidence>
<comment type="caution">
    <text evidence="1">The sequence shown here is derived from an EMBL/GenBank/DDBJ whole genome shotgun (WGS) entry which is preliminary data.</text>
</comment>
<dbReference type="PANTHER" id="PTHR35271:SF1">
    <property type="entry name" value="ABC TRANSPORTER, SUBSTRATE-BINDING LIPOPROTEIN"/>
    <property type="match status" value="1"/>
</dbReference>
<dbReference type="EMBL" id="MAYW01000204">
    <property type="protein sequence ID" value="ODS30582.1"/>
    <property type="molecule type" value="Genomic_DNA"/>
</dbReference>
<gene>
    <name evidence="1" type="ORF">SCARUB_04304</name>
</gene>
<dbReference type="CDD" id="cd06325">
    <property type="entry name" value="PBP1_ABC_unchar_transporter"/>
    <property type="match status" value="1"/>
</dbReference>
<name>A0A1E3X4U8_9BACT</name>
<dbReference type="Proteomes" id="UP000094056">
    <property type="component" value="Unassembled WGS sequence"/>
</dbReference>
<dbReference type="InterPro" id="IPR007487">
    <property type="entry name" value="ABC_transpt-TYRBP-like"/>
</dbReference>